<dbReference type="GO" id="GO:0006285">
    <property type="term" value="P:base-excision repair, AP site formation"/>
    <property type="evidence" value="ECO:0007669"/>
    <property type="project" value="TreeGrafter"/>
</dbReference>
<keyword evidence="8" id="KW-0411">Iron-sulfur</keyword>
<evidence type="ECO:0000256" key="8">
    <source>
        <dbReference type="ARBA" id="ARBA00023014"/>
    </source>
</evidence>
<evidence type="ECO:0000256" key="11">
    <source>
        <dbReference type="ARBA" id="ARBA00023239"/>
    </source>
</evidence>
<evidence type="ECO:0000256" key="7">
    <source>
        <dbReference type="ARBA" id="ARBA00023004"/>
    </source>
</evidence>
<evidence type="ECO:0000259" key="13">
    <source>
        <dbReference type="SMART" id="SM00478"/>
    </source>
</evidence>
<name>A0A3B0UZI5_9ZZZZ</name>
<organism evidence="14">
    <name type="scientific">hydrothermal vent metagenome</name>
    <dbReference type="NCBI Taxonomy" id="652676"/>
    <lineage>
        <taxon>unclassified sequences</taxon>
        <taxon>metagenomes</taxon>
        <taxon>ecological metagenomes</taxon>
    </lineage>
</organism>
<dbReference type="GO" id="GO:0019104">
    <property type="term" value="F:DNA N-glycosylase activity"/>
    <property type="evidence" value="ECO:0007669"/>
    <property type="project" value="TreeGrafter"/>
</dbReference>
<keyword evidence="11 14" id="KW-0456">Lyase</keyword>
<dbReference type="PANTHER" id="PTHR10359:SF18">
    <property type="entry name" value="ENDONUCLEASE III"/>
    <property type="match status" value="1"/>
</dbReference>
<dbReference type="FunFam" id="1.10.340.30:FF:000001">
    <property type="entry name" value="Endonuclease III"/>
    <property type="match status" value="1"/>
</dbReference>
<dbReference type="InterPro" id="IPR011257">
    <property type="entry name" value="DNA_glycosylase"/>
</dbReference>
<dbReference type="InterPro" id="IPR003265">
    <property type="entry name" value="HhH-GPD_domain"/>
</dbReference>
<evidence type="ECO:0000256" key="2">
    <source>
        <dbReference type="ARBA" id="ARBA00008343"/>
    </source>
</evidence>
<evidence type="ECO:0000256" key="6">
    <source>
        <dbReference type="ARBA" id="ARBA00022801"/>
    </source>
</evidence>
<dbReference type="GO" id="GO:0046872">
    <property type="term" value="F:metal ion binding"/>
    <property type="evidence" value="ECO:0007669"/>
    <property type="project" value="UniProtKB-KW"/>
</dbReference>
<dbReference type="PANTHER" id="PTHR10359">
    <property type="entry name" value="A/G-SPECIFIC ADENINE GLYCOSYLASE/ENDONUCLEASE III"/>
    <property type="match status" value="1"/>
</dbReference>
<comment type="similarity">
    <text evidence="2">Belongs to the Nth/MutY family.</text>
</comment>
<dbReference type="AlphaFoldDB" id="A0A3B0UZI5"/>
<accession>A0A3B0UZI5</accession>
<dbReference type="EC" id="4.2.99.18" evidence="14"/>
<dbReference type="Gene3D" id="1.10.340.30">
    <property type="entry name" value="Hypothetical protein, domain 2"/>
    <property type="match status" value="1"/>
</dbReference>
<feature type="domain" description="HhH-GPD" evidence="13">
    <location>
        <begin position="43"/>
        <end position="192"/>
    </location>
</feature>
<keyword evidence="12" id="KW-0326">Glycosidase</keyword>
<dbReference type="InterPro" id="IPR003651">
    <property type="entry name" value="Endonuclease3_FeS-loop_motif"/>
</dbReference>
<dbReference type="Gene3D" id="1.10.1670.10">
    <property type="entry name" value="Helix-hairpin-Helix base-excision DNA repair enzymes (C-terminal)"/>
    <property type="match status" value="1"/>
</dbReference>
<dbReference type="InterPro" id="IPR005759">
    <property type="entry name" value="Nth"/>
</dbReference>
<keyword evidence="9" id="KW-0238">DNA-binding</keyword>
<dbReference type="GO" id="GO:0051539">
    <property type="term" value="F:4 iron, 4 sulfur cluster binding"/>
    <property type="evidence" value="ECO:0007669"/>
    <property type="project" value="UniProtKB-KW"/>
</dbReference>
<dbReference type="CDD" id="cd00056">
    <property type="entry name" value="ENDO3c"/>
    <property type="match status" value="1"/>
</dbReference>
<evidence type="ECO:0000313" key="14">
    <source>
        <dbReference type="EMBL" id="VAW30937.1"/>
    </source>
</evidence>
<evidence type="ECO:0000256" key="9">
    <source>
        <dbReference type="ARBA" id="ARBA00023125"/>
    </source>
</evidence>
<keyword evidence="6" id="KW-0378">Hydrolase</keyword>
<comment type="cofactor">
    <cofactor evidence="1">
        <name>[4Fe-4S] cluster</name>
        <dbReference type="ChEBI" id="CHEBI:49883"/>
    </cofactor>
</comment>
<evidence type="ECO:0000256" key="4">
    <source>
        <dbReference type="ARBA" id="ARBA00022723"/>
    </source>
</evidence>
<dbReference type="SUPFAM" id="SSF48150">
    <property type="entry name" value="DNA-glycosylase"/>
    <property type="match status" value="1"/>
</dbReference>
<proteinExistence type="inferred from homology"/>
<dbReference type="GO" id="GO:0003677">
    <property type="term" value="F:DNA binding"/>
    <property type="evidence" value="ECO:0007669"/>
    <property type="project" value="UniProtKB-KW"/>
</dbReference>
<evidence type="ECO:0000256" key="10">
    <source>
        <dbReference type="ARBA" id="ARBA00023204"/>
    </source>
</evidence>
<dbReference type="EMBL" id="UOEU01000114">
    <property type="protein sequence ID" value="VAW30937.1"/>
    <property type="molecule type" value="Genomic_DNA"/>
</dbReference>
<keyword evidence="14" id="KW-0540">Nuclease</keyword>
<evidence type="ECO:0000256" key="3">
    <source>
        <dbReference type="ARBA" id="ARBA00022485"/>
    </source>
</evidence>
<sequence length="215" mass="23882">MTKKKISPEYVQTVLQRLQTAHPDAHCELNYETPLQLLVATILSAQCTDVRVNKVTPALFAKYPDVTAFAAADRAELEDAIHSTGFFRQKASFIQETAVSLLQNHGGQVPDEMAQLIKLKGVARKTANVVLGEIYGKSEGITVDTHVKRIAKKLGLTSSDKNPVKVERELMAIIPKEQWINISHLLIFHGRRVCIARRPDCPNCTLNDICPSVEL</sequence>
<evidence type="ECO:0000256" key="5">
    <source>
        <dbReference type="ARBA" id="ARBA00022763"/>
    </source>
</evidence>
<reference evidence="14" key="1">
    <citation type="submission" date="2018-06" db="EMBL/GenBank/DDBJ databases">
        <authorList>
            <person name="Zhirakovskaya E."/>
        </authorList>
    </citation>
    <scope>NUCLEOTIDE SEQUENCE</scope>
</reference>
<dbReference type="HAMAP" id="MF_00942">
    <property type="entry name" value="Nth"/>
    <property type="match status" value="1"/>
</dbReference>
<evidence type="ECO:0000256" key="12">
    <source>
        <dbReference type="ARBA" id="ARBA00023295"/>
    </source>
</evidence>
<keyword evidence="5" id="KW-0227">DNA damage</keyword>
<evidence type="ECO:0000256" key="1">
    <source>
        <dbReference type="ARBA" id="ARBA00001966"/>
    </source>
</evidence>
<keyword evidence="4" id="KW-0479">Metal-binding</keyword>
<gene>
    <name evidence="14" type="ORF">MNBD_CHLOROFLEXI01-1263</name>
</gene>
<dbReference type="GO" id="GO:0140078">
    <property type="term" value="F:class I DNA-(apurinic or apyrimidinic site) endonuclease activity"/>
    <property type="evidence" value="ECO:0007669"/>
    <property type="project" value="UniProtKB-EC"/>
</dbReference>
<dbReference type="NCBIfam" id="TIGR01083">
    <property type="entry name" value="nth"/>
    <property type="match status" value="1"/>
</dbReference>
<protein>
    <submittedName>
        <fullName evidence="14">Endonuclease III</fullName>
        <ecNumber evidence="14">4.2.99.18</ecNumber>
    </submittedName>
</protein>
<keyword evidence="7" id="KW-0408">Iron</keyword>
<dbReference type="PIRSF" id="PIRSF001435">
    <property type="entry name" value="Nth"/>
    <property type="match status" value="1"/>
</dbReference>
<keyword evidence="3" id="KW-0004">4Fe-4S</keyword>
<dbReference type="Pfam" id="PF00730">
    <property type="entry name" value="HhH-GPD"/>
    <property type="match status" value="1"/>
</dbReference>
<dbReference type="SMART" id="SM00478">
    <property type="entry name" value="ENDO3c"/>
    <property type="match status" value="1"/>
</dbReference>
<dbReference type="FunFam" id="1.10.1670.10:FF:000001">
    <property type="entry name" value="Endonuclease III"/>
    <property type="match status" value="1"/>
</dbReference>
<dbReference type="SMART" id="SM00525">
    <property type="entry name" value="FES"/>
    <property type="match status" value="1"/>
</dbReference>
<keyword evidence="14" id="KW-0255">Endonuclease</keyword>
<dbReference type="InterPro" id="IPR023170">
    <property type="entry name" value="HhH_base_excis_C"/>
</dbReference>
<keyword evidence="10" id="KW-0234">DNA repair</keyword>